<keyword evidence="3" id="KW-1185">Reference proteome</keyword>
<dbReference type="Proteomes" id="UP000886653">
    <property type="component" value="Unassembled WGS sequence"/>
</dbReference>
<evidence type="ECO:0000313" key="2">
    <source>
        <dbReference type="EMBL" id="KAG0141107.1"/>
    </source>
</evidence>
<feature type="compositionally biased region" description="Polar residues" evidence="1">
    <location>
        <begin position="34"/>
        <end position="47"/>
    </location>
</feature>
<protein>
    <submittedName>
        <fullName evidence="2">Uncharacterized protein</fullName>
    </submittedName>
</protein>
<accession>A0A9P6NB85</accession>
<feature type="region of interest" description="Disordered" evidence="1">
    <location>
        <begin position="1"/>
        <end position="92"/>
    </location>
</feature>
<feature type="compositionally biased region" description="Polar residues" evidence="1">
    <location>
        <begin position="75"/>
        <end position="85"/>
    </location>
</feature>
<evidence type="ECO:0000313" key="3">
    <source>
        <dbReference type="Proteomes" id="UP000886653"/>
    </source>
</evidence>
<dbReference type="EMBL" id="MU167402">
    <property type="protein sequence ID" value="KAG0141107.1"/>
    <property type="molecule type" value="Genomic_DNA"/>
</dbReference>
<dbReference type="AlphaFoldDB" id="A0A9P6NB85"/>
<comment type="caution">
    <text evidence="2">The sequence shown here is derived from an EMBL/GenBank/DDBJ whole genome shotgun (WGS) entry which is preliminary data.</text>
</comment>
<evidence type="ECO:0000256" key="1">
    <source>
        <dbReference type="SAM" id="MobiDB-lite"/>
    </source>
</evidence>
<reference evidence="2" key="1">
    <citation type="submission" date="2013-11" db="EMBL/GenBank/DDBJ databases">
        <title>Genome sequence of the fusiform rust pathogen reveals effectors for host alternation and coevolution with pine.</title>
        <authorList>
            <consortium name="DOE Joint Genome Institute"/>
            <person name="Smith K."/>
            <person name="Pendleton A."/>
            <person name="Kubisiak T."/>
            <person name="Anderson C."/>
            <person name="Salamov A."/>
            <person name="Aerts A."/>
            <person name="Riley R."/>
            <person name="Clum A."/>
            <person name="Lindquist E."/>
            <person name="Ence D."/>
            <person name="Campbell M."/>
            <person name="Kronenberg Z."/>
            <person name="Feau N."/>
            <person name="Dhillon B."/>
            <person name="Hamelin R."/>
            <person name="Burleigh J."/>
            <person name="Smith J."/>
            <person name="Yandell M."/>
            <person name="Nelson C."/>
            <person name="Grigoriev I."/>
            <person name="Davis J."/>
        </authorList>
    </citation>
    <scope>NUCLEOTIDE SEQUENCE</scope>
    <source>
        <strain evidence="2">G11</strain>
    </source>
</reference>
<gene>
    <name evidence="2" type="ORF">CROQUDRAFT_99192</name>
</gene>
<name>A0A9P6NB85_9BASI</name>
<organism evidence="2 3">
    <name type="scientific">Cronartium quercuum f. sp. fusiforme G11</name>
    <dbReference type="NCBI Taxonomy" id="708437"/>
    <lineage>
        <taxon>Eukaryota</taxon>
        <taxon>Fungi</taxon>
        <taxon>Dikarya</taxon>
        <taxon>Basidiomycota</taxon>
        <taxon>Pucciniomycotina</taxon>
        <taxon>Pucciniomycetes</taxon>
        <taxon>Pucciniales</taxon>
        <taxon>Coleosporiaceae</taxon>
        <taxon>Cronartium</taxon>
    </lineage>
</organism>
<sequence>MSTNYFRQRLRAQKDSNHPSGALDDPVAKHRKATSTQPTAPKRSTATLPRWKSGRFGPGSLKRMLKKKSKHRPSEASTDEVSSGTKPDDDSDISALQADILQADLVTLTHGVHPSVLPAWSAVKKKRDSRKRHGFFAPEKVREALKEEFRDAPSTSYKRKGFIVSKEVQAALKAQIDDTLSTPPKREGFIGNEEVKKGL</sequence>
<proteinExistence type="predicted"/>